<dbReference type="GO" id="GO:0005524">
    <property type="term" value="F:ATP binding"/>
    <property type="evidence" value="ECO:0007669"/>
    <property type="project" value="UniProtKB-UniRule"/>
</dbReference>
<dbReference type="Pfam" id="PF00560">
    <property type="entry name" value="LRR_1"/>
    <property type="match status" value="7"/>
</dbReference>
<evidence type="ECO:0000313" key="29">
    <source>
        <dbReference type="Proteomes" id="UP000008810"/>
    </source>
</evidence>
<keyword evidence="13 25" id="KW-0547">Nucleotide-binding</keyword>
<keyword evidence="17" id="KW-0472">Membrane</keyword>
<dbReference type="InterPro" id="IPR032675">
    <property type="entry name" value="LRR_dom_sf"/>
</dbReference>
<comment type="similarity">
    <text evidence="3">Belongs to the protein kinase superfamily. Ser/Thr protein kinase family.</text>
</comment>
<evidence type="ECO:0000256" key="10">
    <source>
        <dbReference type="ARBA" id="ARBA00022692"/>
    </source>
</evidence>
<evidence type="ECO:0000256" key="19">
    <source>
        <dbReference type="ARBA" id="ARBA00023180"/>
    </source>
</evidence>
<proteinExistence type="inferred from homology"/>
<accession>A0A0Q3Q5R4</accession>
<organism evidence="27">
    <name type="scientific">Brachypodium distachyon</name>
    <name type="common">Purple false brome</name>
    <name type="synonym">Trachynia distachya</name>
    <dbReference type="NCBI Taxonomy" id="15368"/>
    <lineage>
        <taxon>Eukaryota</taxon>
        <taxon>Viridiplantae</taxon>
        <taxon>Streptophyta</taxon>
        <taxon>Embryophyta</taxon>
        <taxon>Tracheophyta</taxon>
        <taxon>Spermatophyta</taxon>
        <taxon>Magnoliopsida</taxon>
        <taxon>Liliopsida</taxon>
        <taxon>Poales</taxon>
        <taxon>Poaceae</taxon>
        <taxon>BOP clade</taxon>
        <taxon>Pooideae</taxon>
        <taxon>Stipodae</taxon>
        <taxon>Brachypodieae</taxon>
        <taxon>Brachypodium</taxon>
    </lineage>
</organism>
<dbReference type="SMART" id="SM00369">
    <property type="entry name" value="LRR_TYP"/>
    <property type="match status" value="7"/>
</dbReference>
<dbReference type="EMBL" id="CM000882">
    <property type="protein sequence ID" value="KQJ96961.1"/>
    <property type="molecule type" value="Genomic_DNA"/>
</dbReference>
<evidence type="ECO:0000256" key="5">
    <source>
        <dbReference type="ARBA" id="ARBA00022475"/>
    </source>
</evidence>
<evidence type="ECO:0000256" key="21">
    <source>
        <dbReference type="ARBA" id="ARBA00048679"/>
    </source>
</evidence>
<evidence type="ECO:0000256" key="22">
    <source>
        <dbReference type="ARBA" id="ARBA00054320"/>
    </source>
</evidence>
<dbReference type="InterPro" id="IPR050647">
    <property type="entry name" value="Plant_LRR-RLKs"/>
</dbReference>
<dbReference type="InterPro" id="IPR013210">
    <property type="entry name" value="LRR_N_plant-typ"/>
</dbReference>
<name>A0A0Q3Q5R4_BRADI</name>
<dbReference type="FunFam" id="3.80.10.10:FF:000275">
    <property type="entry name" value="Leucine-rich repeat receptor-like protein kinase"/>
    <property type="match status" value="1"/>
</dbReference>
<dbReference type="InParanoid" id="A0A0Q3Q5R4"/>
<sequence>MAQKCGRPDATWGDGWSCSSSNRSGNETDRAALLAFKHAVLGSPAGPLSSWNDSLPLCQWQGVSCLPRRAGRVTALSLASPGLAGSIPPAISNLTFLSSLELSDNGLIGSIPPSIGGMHCLCRLDLSGNQLGGAIPGEAGVLLTNMTHLDLSRNLLVGHIPSELGRLAALVDLNLSQNHLTGSIPPSLAALSSLQSINLASNILTGTIPPSLFANLMALVMFTVKFNNLRGSLPEEIGQSRSLQSIVAALNNHARKLPASIYNLTFLGKIELSYNSFTTLLPDIGDLLPHLYFLSMFENKLTEGVPVSLGNASAMHLINLGENNLVGLMPANLGVLRDLAHLSLSVNMLHVQVANLSRELVWLSFEDNRISGTIPSGISKLAGLATLRFQVNNFSGAIPESVGLLTNMVDFLVFGNRLTGTIPLLLGNLTKLTQLELSENQLVGEVPPSLAGCRSLAYLSVVGNRLTGTIPPRIFTIRAMSYILNMLNNLLSGELSAEVGHLQSLQTLDLANNRLTGAIPGTISQCQMLQRLDLHGNMFTGGVSLSTFGALKGLKELDMSGKNLSGEFPRFLQDLQYSQVLNLSFNCLAGEVPVKGVFANATAELHRKVSYMELSNATNGFSSGNLIGAGSHGSVYQGTMLQEDGAELAVAVKVFGLRQQRGALATFVAECEALRHVRHRNLARILTVCDSVDSKGADFKALVYGYMPNGSLERWLHPEPGEDEDDDSGTLTLVQRLNAAVDVALVLDYLHNDCEVPIVHCDLKPSNVLLDDDMVARVGDFGLASSLVLMGSIGYIAPEYGMGGQACASGDVYSYGILLLEMLTGKTATDAVFRDGLTLARFVGEAANSGGVGGVLFVADPRLVSAGRNRPLVQRAAQERCLVSVARIGVSCASELPMERPGMKQVANEMAKLRASLVDRPAPRLPHGHITTVRI</sequence>
<keyword evidence="19" id="KW-0325">Glycoprotein</keyword>
<dbReference type="FunFam" id="1.10.510.10:FF:000358">
    <property type="entry name" value="Putative leucine-rich repeat receptor-like serine/threonine-protein kinase"/>
    <property type="match status" value="1"/>
</dbReference>
<keyword evidence="5" id="KW-1003">Cell membrane</keyword>
<dbReference type="PANTHER" id="PTHR48056:SF89">
    <property type="entry name" value="OS06G0585982 PROTEIN"/>
    <property type="match status" value="1"/>
</dbReference>
<dbReference type="Pfam" id="PF08263">
    <property type="entry name" value="LRRNT_2"/>
    <property type="match status" value="1"/>
</dbReference>
<keyword evidence="14" id="KW-0418">Kinase</keyword>
<evidence type="ECO:0000256" key="8">
    <source>
        <dbReference type="ARBA" id="ARBA00022614"/>
    </source>
</evidence>
<keyword evidence="16" id="KW-1133">Transmembrane helix</keyword>
<dbReference type="InterPro" id="IPR003591">
    <property type="entry name" value="Leu-rich_rpt_typical-subtyp"/>
</dbReference>
<evidence type="ECO:0000256" key="17">
    <source>
        <dbReference type="ARBA" id="ARBA00023136"/>
    </source>
</evidence>
<evidence type="ECO:0000256" key="7">
    <source>
        <dbReference type="ARBA" id="ARBA00022553"/>
    </source>
</evidence>
<evidence type="ECO:0000256" key="23">
    <source>
        <dbReference type="ARBA" id="ARBA00056628"/>
    </source>
</evidence>
<evidence type="ECO:0000256" key="13">
    <source>
        <dbReference type="ARBA" id="ARBA00022741"/>
    </source>
</evidence>
<reference evidence="27" key="2">
    <citation type="submission" date="2017-06" db="EMBL/GenBank/DDBJ databases">
        <title>WGS assembly of Brachypodium distachyon.</title>
        <authorList>
            <consortium name="The International Brachypodium Initiative"/>
            <person name="Lucas S."/>
            <person name="Harmon-Smith M."/>
            <person name="Lail K."/>
            <person name="Tice H."/>
            <person name="Grimwood J."/>
            <person name="Bruce D."/>
            <person name="Barry K."/>
            <person name="Shu S."/>
            <person name="Lindquist E."/>
            <person name="Wang M."/>
            <person name="Pitluck S."/>
            <person name="Vogel J.P."/>
            <person name="Garvin D.F."/>
            <person name="Mockler T.C."/>
            <person name="Schmutz J."/>
            <person name="Rokhsar D."/>
            <person name="Bevan M.W."/>
        </authorList>
    </citation>
    <scope>NUCLEOTIDE SEQUENCE</scope>
    <source>
        <strain evidence="27">Bd21</strain>
    </source>
</reference>
<evidence type="ECO:0000313" key="28">
    <source>
        <dbReference type="EnsemblPlants" id="KQJ96961"/>
    </source>
</evidence>
<dbReference type="AlphaFoldDB" id="A0A0Q3Q5R4"/>
<evidence type="ECO:0000256" key="4">
    <source>
        <dbReference type="ARBA" id="ARBA00012513"/>
    </source>
</evidence>
<evidence type="ECO:0000256" key="15">
    <source>
        <dbReference type="ARBA" id="ARBA00022840"/>
    </source>
</evidence>
<dbReference type="Gene3D" id="3.30.200.20">
    <property type="entry name" value="Phosphorylase Kinase, domain 1"/>
    <property type="match status" value="1"/>
</dbReference>
<dbReference type="FunFam" id="3.30.200.20:FF:000432">
    <property type="entry name" value="LRR receptor-like serine/threonine-protein kinase EFR"/>
    <property type="match status" value="1"/>
</dbReference>
<dbReference type="InterPro" id="IPR000719">
    <property type="entry name" value="Prot_kinase_dom"/>
</dbReference>
<evidence type="ECO:0000256" key="3">
    <source>
        <dbReference type="ARBA" id="ARBA00008684"/>
    </source>
</evidence>
<dbReference type="PROSITE" id="PS50011">
    <property type="entry name" value="PROTEIN_KINASE_DOM"/>
    <property type="match status" value="1"/>
</dbReference>
<keyword evidence="18" id="KW-0675">Receptor</keyword>
<dbReference type="OrthoDB" id="442066at2759"/>
<dbReference type="Gene3D" id="3.80.10.10">
    <property type="entry name" value="Ribonuclease Inhibitor"/>
    <property type="match status" value="3"/>
</dbReference>
<dbReference type="Gramene" id="KQJ96961">
    <property type="protein sequence ID" value="KQJ96961"/>
    <property type="gene ID" value="BRADI_3g27973v3"/>
</dbReference>
<dbReference type="GO" id="GO:0005886">
    <property type="term" value="C:plasma membrane"/>
    <property type="evidence" value="ECO:0007669"/>
    <property type="project" value="UniProtKB-SubCell"/>
</dbReference>
<keyword evidence="29" id="KW-1185">Reference proteome</keyword>
<keyword evidence="12" id="KW-0677">Repeat</keyword>
<dbReference type="Gene3D" id="1.10.510.10">
    <property type="entry name" value="Transferase(Phosphotransferase) domain 1"/>
    <property type="match status" value="1"/>
</dbReference>
<dbReference type="GO" id="GO:0004674">
    <property type="term" value="F:protein serine/threonine kinase activity"/>
    <property type="evidence" value="ECO:0007669"/>
    <property type="project" value="UniProtKB-KW"/>
</dbReference>
<evidence type="ECO:0000256" key="11">
    <source>
        <dbReference type="ARBA" id="ARBA00022729"/>
    </source>
</evidence>
<keyword evidence="8" id="KW-0433">Leucine-rich repeat</keyword>
<dbReference type="GO" id="GO:0005789">
    <property type="term" value="C:endoplasmic reticulum membrane"/>
    <property type="evidence" value="ECO:0007669"/>
    <property type="project" value="UniProtKB-SubCell"/>
</dbReference>
<dbReference type="FunFam" id="3.80.10.10:FF:000317">
    <property type="entry name" value="Inactive leucine-rich repeat receptor-like protein kinase"/>
    <property type="match status" value="1"/>
</dbReference>
<evidence type="ECO:0000256" key="18">
    <source>
        <dbReference type="ARBA" id="ARBA00023170"/>
    </source>
</evidence>
<feature type="domain" description="Protein kinase" evidence="26">
    <location>
        <begin position="621"/>
        <end position="913"/>
    </location>
</feature>
<dbReference type="InterPro" id="IPR008271">
    <property type="entry name" value="Ser/Thr_kinase_AS"/>
</dbReference>
<evidence type="ECO:0000256" key="6">
    <source>
        <dbReference type="ARBA" id="ARBA00022527"/>
    </source>
</evidence>
<protein>
    <recommendedName>
        <fullName evidence="24">Receptor kinase-like protein Xa21</fullName>
        <ecNumber evidence="4">2.7.11.1</ecNumber>
    </recommendedName>
</protein>
<dbReference type="Pfam" id="PF07714">
    <property type="entry name" value="PK_Tyr_Ser-Thr"/>
    <property type="match status" value="1"/>
</dbReference>
<keyword evidence="7" id="KW-0597">Phosphoprotein</keyword>
<comment type="catalytic activity">
    <reaction evidence="21">
        <text>L-seryl-[protein] + ATP = O-phospho-L-seryl-[protein] + ADP + H(+)</text>
        <dbReference type="Rhea" id="RHEA:17989"/>
        <dbReference type="Rhea" id="RHEA-COMP:9863"/>
        <dbReference type="Rhea" id="RHEA-COMP:11604"/>
        <dbReference type="ChEBI" id="CHEBI:15378"/>
        <dbReference type="ChEBI" id="CHEBI:29999"/>
        <dbReference type="ChEBI" id="CHEBI:30616"/>
        <dbReference type="ChEBI" id="CHEBI:83421"/>
        <dbReference type="ChEBI" id="CHEBI:456216"/>
        <dbReference type="EC" id="2.7.11.1"/>
    </reaction>
</comment>
<evidence type="ECO:0000256" key="20">
    <source>
        <dbReference type="ARBA" id="ARBA00047899"/>
    </source>
</evidence>
<keyword evidence="10" id="KW-0812">Transmembrane</keyword>
<dbReference type="EC" id="2.7.11.1" evidence="4"/>
<evidence type="ECO:0000256" key="1">
    <source>
        <dbReference type="ARBA" id="ARBA00004162"/>
    </source>
</evidence>
<comment type="function">
    <text evidence="23">The processed protein kinase Xa21 chain released by protein cleavage after X.oryzae pv. oryzae protein Ax21 detection translocates into the nucleus where it can bind and regulate WRKY62, a transcription factor. Confers resistance to the bacterial pathogen X.oryzae pv. oryzae (Xoo).</text>
</comment>
<dbReference type="SUPFAM" id="SSF56112">
    <property type="entry name" value="Protein kinase-like (PK-like)"/>
    <property type="match status" value="1"/>
</dbReference>
<dbReference type="PANTHER" id="PTHR48056">
    <property type="entry name" value="LRR RECEPTOR-LIKE SERINE/THREONINE-PROTEIN KINASE-RELATED"/>
    <property type="match status" value="1"/>
</dbReference>
<dbReference type="PROSITE" id="PS00108">
    <property type="entry name" value="PROTEIN_KINASE_ST"/>
    <property type="match status" value="1"/>
</dbReference>
<comment type="function">
    <text evidence="22">Receptor kinase that detects X.oryzae pv. oryzae protein Ax21 to promote innate immunity. Following X.oryzae pv. oryzae protein Ax21 detection, undergoes cleavage, releasing the processed protein kinase Xa21 chain.</text>
</comment>
<evidence type="ECO:0000256" key="9">
    <source>
        <dbReference type="ARBA" id="ARBA00022679"/>
    </source>
</evidence>
<keyword evidence="15 25" id="KW-0067">ATP-binding</keyword>
<evidence type="ECO:0000313" key="27">
    <source>
        <dbReference type="EMBL" id="KQJ96961.1"/>
    </source>
</evidence>
<evidence type="ECO:0000256" key="16">
    <source>
        <dbReference type="ARBA" id="ARBA00022989"/>
    </source>
</evidence>
<evidence type="ECO:0000259" key="26">
    <source>
        <dbReference type="PROSITE" id="PS50011"/>
    </source>
</evidence>
<dbReference type="SUPFAM" id="SSF52058">
    <property type="entry name" value="L domain-like"/>
    <property type="match status" value="2"/>
</dbReference>
<reference evidence="28" key="3">
    <citation type="submission" date="2018-08" db="UniProtKB">
        <authorList>
            <consortium name="EnsemblPlants"/>
        </authorList>
    </citation>
    <scope>IDENTIFICATION</scope>
    <source>
        <strain evidence="28">cv. Bd21</strain>
    </source>
</reference>
<reference evidence="27 28" key="1">
    <citation type="journal article" date="2010" name="Nature">
        <title>Genome sequencing and analysis of the model grass Brachypodium distachyon.</title>
        <authorList>
            <consortium name="International Brachypodium Initiative"/>
        </authorList>
    </citation>
    <scope>NUCLEOTIDE SEQUENCE [LARGE SCALE GENOMIC DNA]</scope>
    <source>
        <strain evidence="27 28">Bd21</strain>
    </source>
</reference>
<dbReference type="InterPro" id="IPR001611">
    <property type="entry name" value="Leu-rich_rpt"/>
</dbReference>
<keyword evidence="6" id="KW-0723">Serine/threonine-protein kinase</keyword>
<evidence type="ECO:0000256" key="12">
    <source>
        <dbReference type="ARBA" id="ARBA00022737"/>
    </source>
</evidence>
<dbReference type="InterPro" id="IPR001245">
    <property type="entry name" value="Ser-Thr/Tyr_kinase_cat_dom"/>
</dbReference>
<evidence type="ECO:0000256" key="24">
    <source>
        <dbReference type="ARBA" id="ARBA00072040"/>
    </source>
</evidence>
<dbReference type="Proteomes" id="UP000008810">
    <property type="component" value="Chromosome 3"/>
</dbReference>
<dbReference type="SMART" id="SM00220">
    <property type="entry name" value="S_TKc"/>
    <property type="match status" value="1"/>
</dbReference>
<keyword evidence="11" id="KW-0732">Signal</keyword>
<comment type="subcellular location">
    <subcellularLocation>
        <location evidence="1">Cell membrane</location>
        <topology evidence="1">Single-pass membrane protein</topology>
    </subcellularLocation>
    <subcellularLocation>
        <location evidence="2">Endoplasmic reticulum membrane</location>
        <topology evidence="2">Single-pass membrane protein</topology>
    </subcellularLocation>
</comment>
<feature type="binding site" evidence="25">
    <location>
        <position position="653"/>
    </location>
    <ligand>
        <name>ATP</name>
        <dbReference type="ChEBI" id="CHEBI:30616"/>
    </ligand>
</feature>
<gene>
    <name evidence="27" type="ORF">BRADI_3g27973v3</name>
</gene>
<evidence type="ECO:0000256" key="14">
    <source>
        <dbReference type="ARBA" id="ARBA00022777"/>
    </source>
</evidence>
<evidence type="ECO:0000256" key="25">
    <source>
        <dbReference type="PROSITE-ProRule" id="PRU10141"/>
    </source>
</evidence>
<evidence type="ECO:0000256" key="2">
    <source>
        <dbReference type="ARBA" id="ARBA00004389"/>
    </source>
</evidence>
<comment type="catalytic activity">
    <reaction evidence="20">
        <text>L-threonyl-[protein] + ATP = O-phospho-L-threonyl-[protein] + ADP + H(+)</text>
        <dbReference type="Rhea" id="RHEA:46608"/>
        <dbReference type="Rhea" id="RHEA-COMP:11060"/>
        <dbReference type="Rhea" id="RHEA-COMP:11605"/>
        <dbReference type="ChEBI" id="CHEBI:15378"/>
        <dbReference type="ChEBI" id="CHEBI:30013"/>
        <dbReference type="ChEBI" id="CHEBI:30616"/>
        <dbReference type="ChEBI" id="CHEBI:61977"/>
        <dbReference type="ChEBI" id="CHEBI:456216"/>
        <dbReference type="EC" id="2.7.11.1"/>
    </reaction>
</comment>
<dbReference type="InterPro" id="IPR017441">
    <property type="entry name" value="Protein_kinase_ATP_BS"/>
</dbReference>
<dbReference type="PROSITE" id="PS00107">
    <property type="entry name" value="PROTEIN_KINASE_ATP"/>
    <property type="match status" value="1"/>
</dbReference>
<dbReference type="EnsemblPlants" id="KQJ96961">
    <property type="protein sequence ID" value="KQJ96961"/>
    <property type="gene ID" value="BRADI_3g27973v3"/>
</dbReference>
<dbReference type="InterPro" id="IPR011009">
    <property type="entry name" value="Kinase-like_dom_sf"/>
</dbReference>
<keyword evidence="9" id="KW-0808">Transferase</keyword>